<gene>
    <name evidence="4" type="ORF">GCM10007116_12300</name>
    <name evidence="3" type="ORF">HS1genome_2246</name>
</gene>
<dbReference type="GO" id="GO:0016791">
    <property type="term" value="F:phosphatase activity"/>
    <property type="evidence" value="ECO:0007669"/>
    <property type="project" value="TreeGrafter"/>
</dbReference>
<dbReference type="SUPFAM" id="SSF53254">
    <property type="entry name" value="Phosphoglycerate mutase-like"/>
    <property type="match status" value="1"/>
</dbReference>
<accession>A0A348B6Q5</accession>
<dbReference type="Gene3D" id="3.40.50.1240">
    <property type="entry name" value="Phosphoglycerate mutase-like"/>
    <property type="match status" value="1"/>
</dbReference>
<sequence>MIIYFVRHGESEANIKGIYPTDSTPLTSRGVDQARTVGKVLRSIKVDSVISSPALRATQTAEQIAQELGLKVEVDDRFREVGLGSLQGKSLSVSPERDVELMDEYYGDGAKYGIEKLNQLQVRILSGVTEIHSTGKKIVVIVSHQAPIRAAIALALGSAGKWLARIPVENASISIMKFDGGRFSLACVNWKPVEMYS</sequence>
<dbReference type="SMART" id="SM00855">
    <property type="entry name" value="PGAM"/>
    <property type="match status" value="1"/>
</dbReference>
<dbReference type="EMBL" id="AP018553">
    <property type="protein sequence ID" value="BBD73857.1"/>
    <property type="molecule type" value="Genomic_DNA"/>
</dbReference>
<dbReference type="PANTHER" id="PTHR48100">
    <property type="entry name" value="BROAD-SPECIFICITY PHOSPHATASE YOR283W-RELATED"/>
    <property type="match status" value="1"/>
</dbReference>
<dbReference type="Pfam" id="PF00300">
    <property type="entry name" value="His_Phos_1"/>
    <property type="match status" value="1"/>
</dbReference>
<name>A0A348B6Q5_9CREN</name>
<organism evidence="3 5">
    <name type="scientific">Sulfodiicoccus acidiphilus</name>
    <dbReference type="NCBI Taxonomy" id="1670455"/>
    <lineage>
        <taxon>Archaea</taxon>
        <taxon>Thermoproteota</taxon>
        <taxon>Thermoprotei</taxon>
        <taxon>Sulfolobales</taxon>
        <taxon>Sulfolobaceae</taxon>
        <taxon>Sulfodiicoccus</taxon>
    </lineage>
</organism>
<dbReference type="GeneID" id="38667698"/>
<dbReference type="InterPro" id="IPR050275">
    <property type="entry name" value="PGM_Phosphatase"/>
</dbReference>
<evidence type="ECO:0000313" key="5">
    <source>
        <dbReference type="Proteomes" id="UP000276741"/>
    </source>
</evidence>
<dbReference type="InterPro" id="IPR029033">
    <property type="entry name" value="His_PPase_superfam"/>
</dbReference>
<feature type="active site" description="Proton donor/acceptor" evidence="1">
    <location>
        <position position="80"/>
    </location>
</feature>
<evidence type="ECO:0000256" key="1">
    <source>
        <dbReference type="PIRSR" id="PIRSR613078-1"/>
    </source>
</evidence>
<reference evidence="4" key="1">
    <citation type="journal article" date="2014" name="Int. J. Syst. Evol. Microbiol.">
        <title>Complete genome sequence of Corynebacterium casei LMG S-19264T (=DSM 44701T), isolated from a smear-ripened cheese.</title>
        <authorList>
            <consortium name="US DOE Joint Genome Institute (JGI-PGF)"/>
            <person name="Walter F."/>
            <person name="Albersmeier A."/>
            <person name="Kalinowski J."/>
            <person name="Ruckert C."/>
        </authorList>
    </citation>
    <scope>NUCLEOTIDE SEQUENCE</scope>
    <source>
        <strain evidence="4">JCM 31740</strain>
    </source>
</reference>
<dbReference type="PANTHER" id="PTHR48100:SF1">
    <property type="entry name" value="HISTIDINE PHOSPHATASE FAMILY PROTEIN-RELATED"/>
    <property type="match status" value="1"/>
</dbReference>
<proteinExistence type="predicted"/>
<dbReference type="AlphaFoldDB" id="A0A348B6Q5"/>
<dbReference type="Proteomes" id="UP000616143">
    <property type="component" value="Unassembled WGS sequence"/>
</dbReference>
<reference evidence="5" key="2">
    <citation type="submission" date="2018-04" db="EMBL/GenBank/DDBJ databases">
        <title>Complete genome sequence of Sulfodiicoccus acidiphilus strain HS-1.</title>
        <authorList>
            <person name="Sakai H.D."/>
            <person name="Kurosawa N."/>
        </authorList>
    </citation>
    <scope>NUCLEOTIDE SEQUENCE [LARGE SCALE GENOMIC DNA]</scope>
    <source>
        <strain evidence="5">HS-1</strain>
    </source>
</reference>
<feature type="binding site" evidence="2">
    <location>
        <position position="56"/>
    </location>
    <ligand>
        <name>substrate</name>
    </ligand>
</feature>
<dbReference type="GO" id="GO:0005737">
    <property type="term" value="C:cytoplasm"/>
    <property type="evidence" value="ECO:0007669"/>
    <property type="project" value="TreeGrafter"/>
</dbReference>
<evidence type="ECO:0000313" key="3">
    <source>
        <dbReference type="EMBL" id="BBD73857.1"/>
    </source>
</evidence>
<dbReference type="CDD" id="cd07067">
    <property type="entry name" value="HP_PGM_like"/>
    <property type="match status" value="1"/>
</dbReference>
<keyword evidence="5" id="KW-1185">Reference proteome</keyword>
<reference evidence="4" key="4">
    <citation type="submission" date="2020-09" db="EMBL/GenBank/DDBJ databases">
        <authorList>
            <person name="Sun Q."/>
            <person name="Ohkuma M."/>
        </authorList>
    </citation>
    <scope>NUCLEOTIDE SEQUENCE</scope>
    <source>
        <strain evidence="4">JCM 31740</strain>
    </source>
</reference>
<dbReference type="OrthoDB" id="304253at2157"/>
<evidence type="ECO:0000256" key="2">
    <source>
        <dbReference type="PIRSR" id="PIRSR613078-2"/>
    </source>
</evidence>
<reference evidence="3" key="3">
    <citation type="journal article" date="2019" name="BMC Res. Notes">
        <title>Complete genome sequence of the Sulfodiicoccus acidiphilus strain HS-1T, the first crenarchaeon that lacks polB3, isolated from an acidic hot spring in Ohwaku-dani, Hakone, Japan.</title>
        <authorList>
            <person name="Sakai H.D."/>
            <person name="Kurosawa N."/>
        </authorList>
    </citation>
    <scope>NUCLEOTIDE SEQUENCE</scope>
    <source>
        <strain evidence="3">HS-1</strain>
    </source>
</reference>
<protein>
    <submittedName>
        <fullName evidence="3">Phosphoglycerate mutase</fullName>
    </submittedName>
</protein>
<dbReference type="EMBL" id="BMQS01000010">
    <property type="protein sequence ID" value="GGT96288.1"/>
    <property type="molecule type" value="Genomic_DNA"/>
</dbReference>
<dbReference type="RefSeq" id="WP_126451104.1">
    <property type="nucleotide sequence ID" value="NZ_AP018553.1"/>
</dbReference>
<evidence type="ECO:0000313" key="4">
    <source>
        <dbReference type="EMBL" id="GGT96288.1"/>
    </source>
</evidence>
<dbReference type="KEGG" id="sacd:HS1genome_2246"/>
<dbReference type="Proteomes" id="UP000276741">
    <property type="component" value="Chromosome"/>
</dbReference>
<feature type="active site" description="Tele-phosphohistidine intermediate" evidence="1">
    <location>
        <position position="8"/>
    </location>
</feature>
<dbReference type="InterPro" id="IPR013078">
    <property type="entry name" value="His_Pase_superF_clade-1"/>
</dbReference>
<feature type="binding site" evidence="2">
    <location>
        <begin position="7"/>
        <end position="14"/>
    </location>
    <ligand>
        <name>substrate</name>
    </ligand>
</feature>